<dbReference type="InterPro" id="IPR020536">
    <property type="entry name" value="ThiI_AANH"/>
</dbReference>
<dbReference type="Gene3D" id="3.40.50.620">
    <property type="entry name" value="HUPs"/>
    <property type="match status" value="1"/>
</dbReference>
<keyword evidence="6 18" id="KW-0067">ATP-binding</keyword>
<evidence type="ECO:0000256" key="7">
    <source>
        <dbReference type="ARBA" id="ARBA00022884"/>
    </source>
</evidence>
<dbReference type="InterPro" id="IPR054173">
    <property type="entry name" value="ThiI_fer"/>
</dbReference>
<feature type="binding site" evidence="18">
    <location>
        <position position="296"/>
    </location>
    <ligand>
        <name>ATP</name>
        <dbReference type="ChEBI" id="CHEBI:30616"/>
    </ligand>
</feature>
<comment type="catalytic activity">
    <reaction evidence="10 18">
        <text>[ThiS sulfur-carrier protein]-C-terminal Gly-Gly-AMP + S-sulfanyl-L-cysteinyl-[cysteine desulfurase] + AH2 = [ThiS sulfur-carrier protein]-C-terminal-Gly-aminoethanethioate + L-cysteinyl-[cysteine desulfurase] + A + AMP + 2 H(+)</text>
        <dbReference type="Rhea" id="RHEA:43340"/>
        <dbReference type="Rhea" id="RHEA-COMP:12157"/>
        <dbReference type="Rhea" id="RHEA-COMP:12158"/>
        <dbReference type="Rhea" id="RHEA-COMP:12910"/>
        <dbReference type="Rhea" id="RHEA-COMP:19908"/>
        <dbReference type="ChEBI" id="CHEBI:13193"/>
        <dbReference type="ChEBI" id="CHEBI:15378"/>
        <dbReference type="ChEBI" id="CHEBI:17499"/>
        <dbReference type="ChEBI" id="CHEBI:29950"/>
        <dbReference type="ChEBI" id="CHEBI:61963"/>
        <dbReference type="ChEBI" id="CHEBI:90618"/>
        <dbReference type="ChEBI" id="CHEBI:232372"/>
        <dbReference type="ChEBI" id="CHEBI:456215"/>
    </reaction>
</comment>
<comment type="catalytic activity">
    <reaction evidence="9 18">
        <text>[ThiI sulfur-carrier protein]-S-sulfanyl-L-cysteine + a uridine in tRNA + 2 reduced [2Fe-2S]-[ferredoxin] + ATP + H(+) = [ThiI sulfur-carrier protein]-L-cysteine + a 4-thiouridine in tRNA + 2 oxidized [2Fe-2S]-[ferredoxin] + AMP + diphosphate</text>
        <dbReference type="Rhea" id="RHEA:24176"/>
        <dbReference type="Rhea" id="RHEA-COMP:10000"/>
        <dbReference type="Rhea" id="RHEA-COMP:10001"/>
        <dbReference type="Rhea" id="RHEA-COMP:13337"/>
        <dbReference type="Rhea" id="RHEA-COMP:13338"/>
        <dbReference type="Rhea" id="RHEA-COMP:13339"/>
        <dbReference type="Rhea" id="RHEA-COMP:13340"/>
        <dbReference type="ChEBI" id="CHEBI:15378"/>
        <dbReference type="ChEBI" id="CHEBI:29950"/>
        <dbReference type="ChEBI" id="CHEBI:30616"/>
        <dbReference type="ChEBI" id="CHEBI:33019"/>
        <dbReference type="ChEBI" id="CHEBI:33737"/>
        <dbReference type="ChEBI" id="CHEBI:33738"/>
        <dbReference type="ChEBI" id="CHEBI:61963"/>
        <dbReference type="ChEBI" id="CHEBI:65315"/>
        <dbReference type="ChEBI" id="CHEBI:136798"/>
        <dbReference type="ChEBI" id="CHEBI:456215"/>
        <dbReference type="EC" id="2.8.1.4"/>
    </reaction>
</comment>
<dbReference type="GO" id="GO:0140741">
    <property type="term" value="F:tRNA-uracil-4 sulfurtransferase activity"/>
    <property type="evidence" value="ECO:0007669"/>
    <property type="project" value="UniProtKB-EC"/>
</dbReference>
<evidence type="ECO:0000256" key="13">
    <source>
        <dbReference type="ARBA" id="ARBA00066827"/>
    </source>
</evidence>
<dbReference type="OrthoDB" id="9773948at2"/>
<name>E1R6K7_SEDSS</name>
<evidence type="ECO:0000256" key="16">
    <source>
        <dbReference type="ARBA" id="ARBA00077849"/>
    </source>
</evidence>
<dbReference type="UniPathway" id="UPA00060"/>
<evidence type="ECO:0000313" key="21">
    <source>
        <dbReference type="Proteomes" id="UP000002318"/>
    </source>
</evidence>
<dbReference type="EC" id="2.8.1.4" evidence="13 18"/>
<evidence type="ECO:0000256" key="6">
    <source>
        <dbReference type="ARBA" id="ARBA00022840"/>
    </source>
</evidence>
<keyword evidence="2 18" id="KW-0963">Cytoplasm</keyword>
<keyword evidence="4 18" id="KW-0808">Transferase</keyword>
<evidence type="ECO:0000256" key="3">
    <source>
        <dbReference type="ARBA" id="ARBA00022555"/>
    </source>
</evidence>
<evidence type="ECO:0000256" key="14">
    <source>
        <dbReference type="ARBA" id="ARBA00071867"/>
    </source>
</evidence>
<evidence type="ECO:0000256" key="4">
    <source>
        <dbReference type="ARBA" id="ARBA00022679"/>
    </source>
</evidence>
<keyword evidence="5 18" id="KW-0547">Nucleotide-binding</keyword>
<dbReference type="AlphaFoldDB" id="E1R6K7"/>
<dbReference type="STRING" id="573413.Spirs_1899"/>
<dbReference type="Pfam" id="PF22025">
    <property type="entry name" value="ThiI_fer"/>
    <property type="match status" value="1"/>
</dbReference>
<dbReference type="InterPro" id="IPR004114">
    <property type="entry name" value="THUMP_dom"/>
</dbReference>
<organism evidence="20 21">
    <name type="scientific">Sediminispirochaeta smaragdinae (strain DSM 11293 / JCM 15392 / SEBR 4228)</name>
    <name type="common">Spirochaeta smaragdinae</name>
    <dbReference type="NCBI Taxonomy" id="573413"/>
    <lineage>
        <taxon>Bacteria</taxon>
        <taxon>Pseudomonadati</taxon>
        <taxon>Spirochaetota</taxon>
        <taxon>Spirochaetia</taxon>
        <taxon>Spirochaetales</taxon>
        <taxon>Spirochaetaceae</taxon>
        <taxon>Sediminispirochaeta</taxon>
    </lineage>
</organism>
<comment type="pathway">
    <text evidence="18">Cofactor biosynthesis; thiamine diphosphate biosynthesis.</text>
</comment>
<dbReference type="GO" id="GO:0005524">
    <property type="term" value="F:ATP binding"/>
    <property type="evidence" value="ECO:0007669"/>
    <property type="project" value="UniProtKB-UniRule"/>
</dbReference>
<evidence type="ECO:0000256" key="18">
    <source>
        <dbReference type="HAMAP-Rule" id="MF_00021"/>
    </source>
</evidence>
<evidence type="ECO:0000256" key="15">
    <source>
        <dbReference type="ARBA" id="ARBA00075337"/>
    </source>
</evidence>
<dbReference type="HAMAP" id="MF_00021">
    <property type="entry name" value="ThiI"/>
    <property type="match status" value="1"/>
</dbReference>
<dbReference type="PANTHER" id="PTHR43209:SF1">
    <property type="entry name" value="TRNA SULFURTRANSFERASE"/>
    <property type="match status" value="1"/>
</dbReference>
<dbReference type="InterPro" id="IPR003720">
    <property type="entry name" value="tRNA_STrfase"/>
</dbReference>
<reference evidence="20 21" key="1">
    <citation type="journal article" date="2010" name="Stand. Genomic Sci.">
        <title>Complete genome sequence of Spirochaeta smaragdinae type strain (SEBR 4228).</title>
        <authorList>
            <person name="Mavromatis K."/>
            <person name="Yasawong M."/>
            <person name="Chertkov O."/>
            <person name="Lapidus A."/>
            <person name="Lucas S."/>
            <person name="Nolan M."/>
            <person name="Del Rio T.G."/>
            <person name="Tice H."/>
            <person name="Cheng J.F."/>
            <person name="Pitluck S."/>
            <person name="Liolios K."/>
            <person name="Ivanova N."/>
            <person name="Tapia R."/>
            <person name="Han C."/>
            <person name="Bruce D."/>
            <person name="Goodwin L."/>
            <person name="Pati A."/>
            <person name="Chen A."/>
            <person name="Palaniappan K."/>
            <person name="Land M."/>
            <person name="Hauser L."/>
            <person name="Chang Y.J."/>
            <person name="Jeffries C.D."/>
            <person name="Detter J.C."/>
            <person name="Rohde M."/>
            <person name="Brambilla E."/>
            <person name="Spring S."/>
            <person name="Goker M."/>
            <person name="Sikorski J."/>
            <person name="Woyke T."/>
            <person name="Bristow J."/>
            <person name="Eisen J.A."/>
            <person name="Markowitz V."/>
            <person name="Hugenholtz P."/>
            <person name="Klenk H.P."/>
            <person name="Kyrpides N.C."/>
        </authorList>
    </citation>
    <scope>NUCLEOTIDE SEQUENCE [LARGE SCALE GENOMIC DNA]</scope>
    <source>
        <strain evidence="21">DSM 11293 / JCM 15392 / SEBR 4228</strain>
    </source>
</reference>
<dbReference type="CDD" id="cd01712">
    <property type="entry name" value="PPase_ThiI"/>
    <property type="match status" value="1"/>
</dbReference>
<keyword evidence="21" id="KW-1185">Reference proteome</keyword>
<feature type="binding site" evidence="18">
    <location>
        <begin position="208"/>
        <end position="209"/>
    </location>
    <ligand>
        <name>ATP</name>
        <dbReference type="ChEBI" id="CHEBI:30616"/>
    </ligand>
</feature>
<dbReference type="eggNOG" id="COG0301">
    <property type="taxonomic scope" value="Bacteria"/>
</dbReference>
<evidence type="ECO:0000256" key="5">
    <source>
        <dbReference type="ARBA" id="ARBA00022741"/>
    </source>
</evidence>
<dbReference type="PANTHER" id="PTHR43209">
    <property type="entry name" value="TRNA SULFURTRANSFERASE"/>
    <property type="match status" value="1"/>
</dbReference>
<comment type="similarity">
    <text evidence="12 18">Belongs to the ThiI family.</text>
</comment>
<proteinExistence type="inferred from homology"/>
<evidence type="ECO:0000259" key="19">
    <source>
        <dbReference type="PROSITE" id="PS51165"/>
    </source>
</evidence>
<accession>E1R6K7</accession>
<keyword evidence="8 18" id="KW-0784">Thiamine biosynthesis</keyword>
<dbReference type="Pfam" id="PF02568">
    <property type="entry name" value="ThiI"/>
    <property type="match status" value="1"/>
</dbReference>
<dbReference type="GO" id="GO:0000049">
    <property type="term" value="F:tRNA binding"/>
    <property type="evidence" value="ECO:0007669"/>
    <property type="project" value="UniProtKB-UniRule"/>
</dbReference>
<dbReference type="CDD" id="cd11716">
    <property type="entry name" value="THUMP_ThiI"/>
    <property type="match status" value="1"/>
</dbReference>
<keyword evidence="7 18" id="KW-0694">RNA-binding</keyword>
<dbReference type="InterPro" id="IPR014729">
    <property type="entry name" value="Rossmann-like_a/b/a_fold"/>
</dbReference>
<dbReference type="InterPro" id="IPR050102">
    <property type="entry name" value="tRNA_sulfurtransferase_ThiI"/>
</dbReference>
<dbReference type="PROSITE" id="PS51165">
    <property type="entry name" value="THUMP"/>
    <property type="match status" value="1"/>
</dbReference>
<dbReference type="GO" id="GO:0004810">
    <property type="term" value="F:CCA tRNA nucleotidyltransferase activity"/>
    <property type="evidence" value="ECO:0007669"/>
    <property type="project" value="InterPro"/>
</dbReference>
<evidence type="ECO:0000256" key="17">
    <source>
        <dbReference type="ARBA" id="ARBA00080570"/>
    </source>
</evidence>
<evidence type="ECO:0000313" key="20">
    <source>
        <dbReference type="EMBL" id="ADK81025.1"/>
    </source>
</evidence>
<dbReference type="FunFam" id="3.40.50.620:FF:000053">
    <property type="entry name" value="Probable tRNA sulfurtransferase"/>
    <property type="match status" value="1"/>
</dbReference>
<dbReference type="SMART" id="SM00981">
    <property type="entry name" value="THUMP"/>
    <property type="match status" value="1"/>
</dbReference>
<dbReference type="InterPro" id="IPR049962">
    <property type="entry name" value="THUMP_ThiI"/>
</dbReference>
<evidence type="ECO:0000256" key="9">
    <source>
        <dbReference type="ARBA" id="ARBA00050570"/>
    </source>
</evidence>
<dbReference type="GO" id="GO:0005829">
    <property type="term" value="C:cytosol"/>
    <property type="evidence" value="ECO:0007669"/>
    <property type="project" value="TreeGrafter"/>
</dbReference>
<protein>
    <recommendedName>
        <fullName evidence="14 18">Probable tRNA sulfurtransferase</fullName>
        <ecNumber evidence="13 18">2.8.1.4</ecNumber>
    </recommendedName>
    <alternativeName>
        <fullName evidence="15 18">Sulfur carrier protein ThiS sulfurtransferase</fullName>
    </alternativeName>
    <alternativeName>
        <fullName evidence="16 18">Thiamine biosynthesis protein ThiI</fullName>
    </alternativeName>
    <alternativeName>
        <fullName evidence="17 18">tRNA 4-thiouridine synthase</fullName>
    </alternativeName>
</protein>
<dbReference type="SUPFAM" id="SSF143437">
    <property type="entry name" value="THUMP domain-like"/>
    <property type="match status" value="1"/>
</dbReference>
<dbReference type="Proteomes" id="UP000002318">
    <property type="component" value="Chromosome"/>
</dbReference>
<dbReference type="HOGENOM" id="CLU_037952_4_0_12"/>
<evidence type="ECO:0000256" key="8">
    <source>
        <dbReference type="ARBA" id="ARBA00022977"/>
    </source>
</evidence>
<dbReference type="GO" id="GO:0002937">
    <property type="term" value="P:tRNA 4-thiouridine biosynthesis"/>
    <property type="evidence" value="ECO:0007669"/>
    <property type="project" value="TreeGrafter"/>
</dbReference>
<feature type="binding site" evidence="18">
    <location>
        <position position="265"/>
    </location>
    <ligand>
        <name>ATP</name>
        <dbReference type="ChEBI" id="CHEBI:30616"/>
    </ligand>
</feature>
<feature type="binding site" evidence="18">
    <location>
        <position position="287"/>
    </location>
    <ligand>
        <name>ATP</name>
        <dbReference type="ChEBI" id="CHEBI:30616"/>
    </ligand>
</feature>
<evidence type="ECO:0000256" key="10">
    <source>
        <dbReference type="ARBA" id="ARBA00052330"/>
    </source>
</evidence>
<evidence type="ECO:0000256" key="1">
    <source>
        <dbReference type="ARBA" id="ARBA00004496"/>
    </source>
</evidence>
<dbReference type="GO" id="GO:0009228">
    <property type="term" value="P:thiamine biosynthetic process"/>
    <property type="evidence" value="ECO:0007669"/>
    <property type="project" value="UniProtKB-KW"/>
</dbReference>
<dbReference type="RefSeq" id="WP_013254489.1">
    <property type="nucleotide sequence ID" value="NC_014364.1"/>
</dbReference>
<gene>
    <name evidence="18" type="primary">thiI</name>
    <name evidence="20" type="ordered locus">Spirs_1899</name>
</gene>
<dbReference type="Gene3D" id="3.30.2130.30">
    <property type="match status" value="1"/>
</dbReference>
<comment type="function">
    <text evidence="11 18">Catalyzes the ATP-dependent transfer of a sulfur to tRNA to produce 4-thiouridine in position 8 of tRNAs, which functions as a near-UV photosensor. Also catalyzes the transfer of sulfur to the sulfur carrier protein ThiS, forming ThiS-thiocarboxylate. This is a step in the synthesis of thiazole, in the thiamine biosynthesis pathway. The sulfur is donated as persulfide by IscS.</text>
</comment>
<dbReference type="GO" id="GO:0009229">
    <property type="term" value="P:thiamine diphosphate biosynthetic process"/>
    <property type="evidence" value="ECO:0007669"/>
    <property type="project" value="UniProtKB-UniRule"/>
</dbReference>
<evidence type="ECO:0000256" key="11">
    <source>
        <dbReference type="ARBA" id="ARBA00058382"/>
    </source>
</evidence>
<feature type="binding site" evidence="18">
    <location>
        <begin position="183"/>
        <end position="184"/>
    </location>
    <ligand>
        <name>ATP</name>
        <dbReference type="ChEBI" id="CHEBI:30616"/>
    </ligand>
</feature>
<evidence type="ECO:0000256" key="2">
    <source>
        <dbReference type="ARBA" id="ARBA00022490"/>
    </source>
</evidence>
<keyword evidence="3 18" id="KW-0820">tRNA-binding</keyword>
<dbReference type="KEGG" id="ssm:Spirs_1899"/>
<evidence type="ECO:0000256" key="12">
    <source>
        <dbReference type="ARBA" id="ARBA00061472"/>
    </source>
</evidence>
<dbReference type="NCBIfam" id="TIGR00342">
    <property type="entry name" value="tRNA uracil 4-sulfurtransferase ThiI"/>
    <property type="match status" value="1"/>
</dbReference>
<sequence>MKESLYLIRFGEIALKGDNRIFFERLLRKNIKKKLLPYRSELRMHSGRVYLRCQEAPEEAVRSVLSSTFGIVGFTKALRCDKRIEEIREAASLIADEIASDGKLQSFKVSARRADKSFPMTSYEIACDIGARIAGAHQEFHVDVKTPDWVLGVEIREAAYIYGRMEKGPGGLPVGCAGKGVVLLSGGIDSPVAAFLMAKRGLKLDAVYFHAYPYTSNEALDKVKKLAEILAPYTGGIRLHVIPFTEAQIFMKQRGRSEELTLHMRAAMVEIADMVAADTGAKALVTGEALSQVASQTIESITLTGSFAQRPIFRPVIGLDKEEIITIARRIGTFETSILPYEDCCTIFSPKHPLVHPNKELLTTAYRSLSLDEELKRAYEDREVYVFPPHSFQKEDQGTTLPLG</sequence>
<comment type="subcellular location">
    <subcellularLocation>
        <location evidence="1 18">Cytoplasm</location>
    </subcellularLocation>
</comment>
<dbReference type="EMBL" id="CP002116">
    <property type="protein sequence ID" value="ADK81025.1"/>
    <property type="molecule type" value="Genomic_DNA"/>
</dbReference>
<dbReference type="SUPFAM" id="SSF52402">
    <property type="entry name" value="Adenine nucleotide alpha hydrolases-like"/>
    <property type="match status" value="1"/>
</dbReference>
<dbReference type="GO" id="GO:0052837">
    <property type="term" value="P:thiazole biosynthetic process"/>
    <property type="evidence" value="ECO:0007669"/>
    <property type="project" value="TreeGrafter"/>
</dbReference>
<dbReference type="Pfam" id="PF02926">
    <property type="entry name" value="THUMP"/>
    <property type="match status" value="1"/>
</dbReference>
<dbReference type="InterPro" id="IPR049961">
    <property type="entry name" value="ThiI_N"/>
</dbReference>
<feature type="domain" description="THUMP" evidence="19">
    <location>
        <begin position="59"/>
        <end position="165"/>
    </location>
</feature>